<sequence>MLQVQVVLKRWHFDFYFALEEGMFDEAEIICLNSCLEGQAKLEVLN</sequence>
<dbReference type="EMBL" id="CAJJDP010000166">
    <property type="protein sequence ID" value="CAD8213773.1"/>
    <property type="molecule type" value="Genomic_DNA"/>
</dbReference>
<proteinExistence type="predicted"/>
<organism evidence="1 2">
    <name type="scientific">Paramecium octaurelia</name>
    <dbReference type="NCBI Taxonomy" id="43137"/>
    <lineage>
        <taxon>Eukaryota</taxon>
        <taxon>Sar</taxon>
        <taxon>Alveolata</taxon>
        <taxon>Ciliophora</taxon>
        <taxon>Intramacronucleata</taxon>
        <taxon>Oligohymenophorea</taxon>
        <taxon>Peniculida</taxon>
        <taxon>Parameciidae</taxon>
        <taxon>Paramecium</taxon>
    </lineage>
</organism>
<keyword evidence="2" id="KW-1185">Reference proteome</keyword>
<gene>
    <name evidence="1" type="ORF">POCTA_138.1.T1630077</name>
</gene>
<accession>A0A8S1YJM6</accession>
<dbReference type="Proteomes" id="UP000683925">
    <property type="component" value="Unassembled WGS sequence"/>
</dbReference>
<evidence type="ECO:0000313" key="2">
    <source>
        <dbReference type="Proteomes" id="UP000683925"/>
    </source>
</evidence>
<dbReference type="AlphaFoldDB" id="A0A8S1YJM6"/>
<protein>
    <submittedName>
        <fullName evidence="1">Uncharacterized protein</fullName>
    </submittedName>
</protein>
<comment type="caution">
    <text evidence="1">The sequence shown here is derived from an EMBL/GenBank/DDBJ whole genome shotgun (WGS) entry which is preliminary data.</text>
</comment>
<evidence type="ECO:0000313" key="1">
    <source>
        <dbReference type="EMBL" id="CAD8213773.1"/>
    </source>
</evidence>
<reference evidence="1" key="1">
    <citation type="submission" date="2021-01" db="EMBL/GenBank/DDBJ databases">
        <authorList>
            <consortium name="Genoscope - CEA"/>
            <person name="William W."/>
        </authorList>
    </citation>
    <scope>NUCLEOTIDE SEQUENCE</scope>
</reference>
<name>A0A8S1YJM6_PAROT</name>